<dbReference type="Proteomes" id="UP000243201">
    <property type="component" value="Unassembled WGS sequence"/>
</dbReference>
<name>A0ABX4UQ60_9ACTO</name>
<sequence>MGGRGASSKLDYSDIPDIVDIVGHGGLNWGESTSIDIPTAGRTSFGKGLSTLPSKSLKRIETHLTAGLDHEQLHIIDSHGFTISAVDGGEGSVGFTKKALRNSKGNTVTHNHPRSNKKTMGGTFSFADVNALGVSGAKEIRASAREGTYVLQARNQQQAQKYTQYVNSPAGHKKLREIAKTAIYKLPKRRLKKKTTVFNTQLAAVNEFYKQTAPSFGLKYYVLRPKDR</sequence>
<reference evidence="1 2" key="1">
    <citation type="submission" date="2017-09" db="EMBL/GenBank/DDBJ databases">
        <title>Bacterial strain isolated from the female urinary microbiota.</title>
        <authorList>
            <person name="Thomas-White K."/>
            <person name="Kumar N."/>
            <person name="Forster S."/>
            <person name="Putonti C."/>
            <person name="Lawley T."/>
            <person name="Wolfe A.J."/>
        </authorList>
    </citation>
    <scope>NUCLEOTIDE SEQUENCE [LARGE SCALE GENOMIC DNA]</scope>
    <source>
        <strain evidence="1 2">UMB0744</strain>
    </source>
</reference>
<protein>
    <submittedName>
        <fullName evidence="1">Uncharacterized protein</fullName>
    </submittedName>
</protein>
<evidence type="ECO:0000313" key="1">
    <source>
        <dbReference type="EMBL" id="PMB89264.1"/>
    </source>
</evidence>
<organism evidence="1 2">
    <name type="scientific">Varibaculum cambriense</name>
    <dbReference type="NCBI Taxonomy" id="184870"/>
    <lineage>
        <taxon>Bacteria</taxon>
        <taxon>Bacillati</taxon>
        <taxon>Actinomycetota</taxon>
        <taxon>Actinomycetes</taxon>
        <taxon>Actinomycetales</taxon>
        <taxon>Actinomycetaceae</taxon>
        <taxon>Varibaculum</taxon>
    </lineage>
</organism>
<dbReference type="EMBL" id="PNGC01000002">
    <property type="protein sequence ID" value="PMB89264.1"/>
    <property type="molecule type" value="Genomic_DNA"/>
</dbReference>
<evidence type="ECO:0000313" key="2">
    <source>
        <dbReference type="Proteomes" id="UP000243201"/>
    </source>
</evidence>
<gene>
    <name evidence="1" type="ORF">CJ240_05720</name>
</gene>
<keyword evidence="2" id="KW-1185">Reference proteome</keyword>
<accession>A0ABX4UQ60</accession>
<dbReference type="RefSeq" id="WP_102184309.1">
    <property type="nucleotide sequence ID" value="NZ_PNGC01000002.1"/>
</dbReference>
<proteinExistence type="predicted"/>
<comment type="caution">
    <text evidence="1">The sequence shown here is derived from an EMBL/GenBank/DDBJ whole genome shotgun (WGS) entry which is preliminary data.</text>
</comment>